<dbReference type="RefSeq" id="WP_089073850.1">
    <property type="nucleotide sequence ID" value="NZ_CBCSAM010000006.1"/>
</dbReference>
<dbReference type="PANTHER" id="PTHR38460:SF1">
    <property type="entry name" value="TAUTOMERASE YOLI-RELATED"/>
    <property type="match status" value="1"/>
</dbReference>
<dbReference type="OrthoDB" id="9804765at2"/>
<dbReference type="PANTHER" id="PTHR38460">
    <property type="entry name" value="TAUTOMERASE YOLI-RELATED"/>
    <property type="match status" value="1"/>
</dbReference>
<dbReference type="KEGG" id="pmai:CF386_07690"/>
<dbReference type="AlphaFoldDB" id="A0A220VFI0"/>
<evidence type="ECO:0000313" key="2">
    <source>
        <dbReference type="Proteomes" id="UP000242175"/>
    </source>
</evidence>
<dbReference type="Pfam" id="PF14552">
    <property type="entry name" value="Tautomerase_2"/>
    <property type="match status" value="1"/>
</dbReference>
<dbReference type="Gene3D" id="3.30.429.10">
    <property type="entry name" value="Macrophage Migration Inhibitory Factor"/>
    <property type="match status" value="1"/>
</dbReference>
<organism evidence="1 2">
    <name type="scientific">Paraphotobacterium marinum</name>
    <dbReference type="NCBI Taxonomy" id="1755811"/>
    <lineage>
        <taxon>Bacteria</taxon>
        <taxon>Pseudomonadati</taxon>
        <taxon>Pseudomonadota</taxon>
        <taxon>Gammaproteobacteria</taxon>
        <taxon>Vibrionales</taxon>
        <taxon>Vibrionaceae</taxon>
        <taxon>Paraphotobacterium</taxon>
    </lineage>
</organism>
<proteinExistence type="predicted"/>
<name>A0A220VFI0_9GAMM</name>
<dbReference type="InterPro" id="IPR037479">
    <property type="entry name" value="Tauto_MSAD"/>
</dbReference>
<dbReference type="Proteomes" id="UP000242175">
    <property type="component" value="Chromosome small"/>
</dbReference>
<protein>
    <submittedName>
        <fullName evidence="1">4-oxalocrotonate tautomerase</fullName>
    </submittedName>
</protein>
<dbReference type="EMBL" id="CP022356">
    <property type="protein sequence ID" value="ASK78942.1"/>
    <property type="molecule type" value="Genomic_DNA"/>
</dbReference>
<dbReference type="InterPro" id="IPR014347">
    <property type="entry name" value="Tautomerase/MIF_sf"/>
</dbReference>
<gene>
    <name evidence="1" type="ORF">CF386_07690</name>
</gene>
<keyword evidence="2" id="KW-1185">Reference proteome</keyword>
<evidence type="ECO:0000313" key="1">
    <source>
        <dbReference type="EMBL" id="ASK78942.1"/>
    </source>
</evidence>
<accession>A0A220VFI0</accession>
<dbReference type="SUPFAM" id="SSF55331">
    <property type="entry name" value="Tautomerase/MIF"/>
    <property type="match status" value="1"/>
</dbReference>
<sequence>MPMTRISIGNELFENYKHQISYILQQCLEAYFAVPNGDCFQIFDIHAPQQKVFNSNYPNLVQSRSESGILFHIFAGKSRDHKQKRALYKALCEQLQAQTPIRKEDIMIIVQFNGPEDWSFSSGQSWKDEMEIIQ</sequence>
<reference evidence="1 2" key="1">
    <citation type="journal article" date="2016" name="Int. J. Syst. Evol. Microbiol.">
        <title>Paraphotobacterium marinum gen. nov., sp. nov., a member of the family Vibrionaceae, isolated from surface seawater.</title>
        <authorList>
            <person name="Huang Z."/>
            <person name="Dong C."/>
            <person name="Shao Z."/>
        </authorList>
    </citation>
    <scope>NUCLEOTIDE SEQUENCE [LARGE SCALE GENOMIC DNA]</scope>
    <source>
        <strain evidence="1 2">NSCS20N07D</strain>
    </source>
</reference>